<keyword evidence="1" id="KW-0472">Membrane</keyword>
<reference evidence="2 3" key="1">
    <citation type="submission" date="2019-05" db="EMBL/GenBank/DDBJ databases">
        <title>Pseudorhodobacter turbinis sp. nov., isolated from the gut of the Korean turban shell.</title>
        <authorList>
            <person name="Jeong Y.-S."/>
            <person name="Kang W.-R."/>
            <person name="Bae J.-W."/>
        </authorList>
    </citation>
    <scope>NUCLEOTIDE SEQUENCE [LARGE SCALE GENOMIC DNA]</scope>
    <source>
        <strain evidence="2 3">S12M18</strain>
    </source>
</reference>
<feature type="transmembrane region" description="Helical" evidence="1">
    <location>
        <begin position="27"/>
        <end position="48"/>
    </location>
</feature>
<evidence type="ECO:0000313" key="2">
    <source>
        <dbReference type="EMBL" id="QCO55022.1"/>
    </source>
</evidence>
<proteinExistence type="predicted"/>
<dbReference type="EMBL" id="CP039964">
    <property type="protein sequence ID" value="QCO55022.1"/>
    <property type="molecule type" value="Genomic_DNA"/>
</dbReference>
<protein>
    <submittedName>
        <fullName evidence="2">Uncharacterized protein</fullName>
    </submittedName>
</protein>
<keyword evidence="3" id="KW-1185">Reference proteome</keyword>
<organism evidence="2 3">
    <name type="scientific">Pseudorhodobacter turbinis</name>
    <dbReference type="NCBI Taxonomy" id="2500533"/>
    <lineage>
        <taxon>Bacteria</taxon>
        <taxon>Pseudomonadati</taxon>
        <taxon>Pseudomonadota</taxon>
        <taxon>Alphaproteobacteria</taxon>
        <taxon>Rhodobacterales</taxon>
        <taxon>Paracoccaceae</taxon>
        <taxon>Pseudorhodobacter</taxon>
    </lineage>
</organism>
<dbReference type="Proteomes" id="UP000298631">
    <property type="component" value="Chromosome"/>
</dbReference>
<evidence type="ECO:0000313" key="3">
    <source>
        <dbReference type="Proteomes" id="UP000298631"/>
    </source>
</evidence>
<keyword evidence="1" id="KW-0812">Transmembrane</keyword>
<dbReference type="AlphaFoldDB" id="A0A4P8EE43"/>
<gene>
    <name evidence="2" type="ORF">EOK75_04010</name>
</gene>
<sequence length="69" mass="8111">MMPDYKYGINVDLTTWWIFCDKTYETVVSFFFEVRLFTGFGMLFYLAIAGRGSNSQRSGKLVIDQWADY</sequence>
<accession>A0A4P8EE43</accession>
<keyword evidence="1" id="KW-1133">Transmembrane helix</keyword>
<name>A0A4P8EE43_9RHOB</name>
<evidence type="ECO:0000256" key="1">
    <source>
        <dbReference type="SAM" id="Phobius"/>
    </source>
</evidence>
<dbReference type="RefSeq" id="WP_137192685.1">
    <property type="nucleotide sequence ID" value="NZ_CP039964.1"/>
</dbReference>
<dbReference type="KEGG" id="pseb:EOK75_04010"/>